<dbReference type="RefSeq" id="WP_304415750.1">
    <property type="nucleotide sequence ID" value="NZ_JANAIE010000001.1"/>
</dbReference>
<keyword evidence="2" id="KW-1185">Reference proteome</keyword>
<dbReference type="EMBL" id="JANCMU010000010">
    <property type="protein sequence ID" value="MDG4947025.1"/>
    <property type="molecule type" value="Genomic_DNA"/>
</dbReference>
<accession>A0A9X4RWF4</accession>
<proteinExistence type="predicted"/>
<dbReference type="Proteomes" id="UP001152599">
    <property type="component" value="Unassembled WGS sequence"/>
</dbReference>
<protein>
    <submittedName>
        <fullName evidence="1">Uncharacterized protein</fullName>
    </submittedName>
</protein>
<reference evidence="1" key="1">
    <citation type="submission" date="2022-07" db="EMBL/GenBank/DDBJ databases">
        <title>Description and genome-wide analysis of Profundicola chukchiensis gen. nov., sp. nov., marine bacteria isolated from bottom sediments of the Chukchi Sea.</title>
        <authorList>
            <person name="Romanenko L."/>
            <person name="Otstavnykh N."/>
            <person name="Kurilenko V."/>
            <person name="Eremeev V."/>
            <person name="Velansky P."/>
            <person name="Mikhailov V."/>
            <person name="Isaeva M."/>
        </authorList>
    </citation>
    <scope>NUCLEOTIDE SEQUENCE</scope>
    <source>
        <strain evidence="1">KMM 9713</strain>
    </source>
</reference>
<evidence type="ECO:0000313" key="2">
    <source>
        <dbReference type="Proteomes" id="UP001152599"/>
    </source>
</evidence>
<sequence>MALSITFSCNSYDEDEFTLSEELQSSNNKVKAKVYNGILTLDSFDDFMYYYNELDKGNELVISELNQLNYSSLLKKNFLSKNDISINEFYSNSISRLFNSDYKIIISGEVITLNNNKFITKDNLVLGRIVNHDLNTSTKRMDIFDLRDWQQNYITGSYNTGATLRRMYCWMRNEAIVWNGTYTSSKIKLAIALQHHSRSLWTGRWYDSSDVYRIGFSSAPPYQVTDSWIYASDIPMTSYSPTPAQMTIVQGIQDYVLASANLKGLVNNLGKDYDFYWSGQLWFYKQSDNGASNWDMYDSINIEANWQE</sequence>
<evidence type="ECO:0000313" key="1">
    <source>
        <dbReference type="EMBL" id="MDG4947025.1"/>
    </source>
</evidence>
<organism evidence="1 2">
    <name type="scientific">Profundicola chukchiensis</name>
    <dbReference type="NCBI Taxonomy" id="2961959"/>
    <lineage>
        <taxon>Bacteria</taxon>
        <taxon>Pseudomonadati</taxon>
        <taxon>Bacteroidota</taxon>
        <taxon>Flavobacteriia</taxon>
        <taxon>Flavobacteriales</taxon>
        <taxon>Weeksellaceae</taxon>
        <taxon>Profundicola</taxon>
    </lineage>
</organism>
<dbReference type="AlphaFoldDB" id="A0A9X4RWF4"/>
<name>A0A9X4RWF4_9FLAO</name>
<comment type="caution">
    <text evidence="1">The sequence shown here is derived from an EMBL/GenBank/DDBJ whole genome shotgun (WGS) entry which is preliminary data.</text>
</comment>
<gene>
    <name evidence="1" type="ORF">NMK71_11440</name>
</gene>